<dbReference type="EMBL" id="RAWG01000325">
    <property type="protein sequence ID" value="RKH35300.1"/>
    <property type="molecule type" value="Genomic_DNA"/>
</dbReference>
<reference evidence="3" key="1">
    <citation type="submission" date="2018-09" db="EMBL/GenBank/DDBJ databases">
        <authorList>
            <person name="Livingstone P.G."/>
            <person name="Whitworth D.E."/>
        </authorList>
    </citation>
    <scope>NUCLEOTIDE SEQUENCE [LARGE SCALE GENOMIC DNA]</scope>
    <source>
        <strain evidence="3">CA040B</strain>
    </source>
</reference>
<dbReference type="AlphaFoldDB" id="A0A3A8MUY6"/>
<sequence>MLRIAVAALVLAATACASTSSGAAAGGRGGNATVTGSVTYPESGLQGNPCTSVSVKVTEGNSAALGSGEVKQSRGNRCSFTVASLPDGADLQVALVVDPGLKCANGAAPTATPGPTTMNIAKYASPVVSYKLTCG</sequence>
<keyword evidence="3" id="KW-1185">Reference proteome</keyword>
<name>A0A3A8MUY6_9BACT</name>
<evidence type="ECO:0008006" key="4">
    <source>
        <dbReference type="Google" id="ProtNLM"/>
    </source>
</evidence>
<organism evidence="2 3">
    <name type="scientific">Corallococcus sicarius</name>
    <dbReference type="NCBI Taxonomy" id="2316726"/>
    <lineage>
        <taxon>Bacteria</taxon>
        <taxon>Pseudomonadati</taxon>
        <taxon>Myxococcota</taxon>
        <taxon>Myxococcia</taxon>
        <taxon>Myxococcales</taxon>
        <taxon>Cystobacterineae</taxon>
        <taxon>Myxococcaceae</taxon>
        <taxon>Corallococcus</taxon>
    </lineage>
</organism>
<dbReference type="RefSeq" id="WP_120629404.1">
    <property type="nucleotide sequence ID" value="NZ_RAWG01000325.1"/>
</dbReference>
<dbReference type="PROSITE" id="PS51257">
    <property type="entry name" value="PROKAR_LIPOPROTEIN"/>
    <property type="match status" value="1"/>
</dbReference>
<gene>
    <name evidence="2" type="ORF">D7X12_34180</name>
</gene>
<proteinExistence type="predicted"/>
<protein>
    <recommendedName>
        <fullName evidence="4">Lipoprotein</fullName>
    </recommendedName>
</protein>
<comment type="caution">
    <text evidence="2">The sequence shown here is derived from an EMBL/GenBank/DDBJ whole genome shotgun (WGS) entry which is preliminary data.</text>
</comment>
<dbReference type="Proteomes" id="UP000273405">
    <property type="component" value="Unassembled WGS sequence"/>
</dbReference>
<accession>A0A3A8MUY6</accession>
<keyword evidence="1" id="KW-0732">Signal</keyword>
<feature type="signal peptide" evidence="1">
    <location>
        <begin position="1"/>
        <end position="23"/>
    </location>
</feature>
<evidence type="ECO:0000313" key="2">
    <source>
        <dbReference type="EMBL" id="RKH35300.1"/>
    </source>
</evidence>
<feature type="chain" id="PRO_5017281273" description="Lipoprotein" evidence="1">
    <location>
        <begin position="24"/>
        <end position="135"/>
    </location>
</feature>
<evidence type="ECO:0000313" key="3">
    <source>
        <dbReference type="Proteomes" id="UP000273405"/>
    </source>
</evidence>
<evidence type="ECO:0000256" key="1">
    <source>
        <dbReference type="SAM" id="SignalP"/>
    </source>
</evidence>
<dbReference type="OrthoDB" id="5382970at2"/>